<dbReference type="RefSeq" id="WP_160629557.1">
    <property type="nucleotide sequence ID" value="NZ_CP047593.1"/>
</dbReference>
<protein>
    <submittedName>
        <fullName evidence="2">Uncharacterized protein</fullName>
    </submittedName>
</protein>
<proteinExistence type="predicted"/>
<dbReference type="Proteomes" id="UP000464954">
    <property type="component" value="Chromosome"/>
</dbReference>
<dbReference type="InterPro" id="IPR018247">
    <property type="entry name" value="EF_Hand_1_Ca_BS"/>
</dbReference>
<evidence type="ECO:0000256" key="1">
    <source>
        <dbReference type="SAM" id="SignalP"/>
    </source>
</evidence>
<accession>A0A6P1M716</accession>
<feature type="chain" id="PRO_5026964220" evidence="1">
    <location>
        <begin position="23"/>
        <end position="515"/>
    </location>
</feature>
<dbReference type="KEGG" id="taer:GT409_13325"/>
<name>A0A6P1M716_9BACT</name>
<dbReference type="EMBL" id="CP047593">
    <property type="protein sequence ID" value="QHI70380.1"/>
    <property type="molecule type" value="Genomic_DNA"/>
</dbReference>
<sequence>MMKRYMYILVAALCALAAVVNAQSNAVWIGRDGGDSDFSNTNSWFAWPATNTPYEVQSIDVTFFRGDGVPDYPWATNVVLSEDYTVGALRFQKGGDQNNPGASYRFSSEGANTYTLMIDGVASGKENAIIHATSESDEDQVFECDVTLKTAGDANAEHISSGKNAAGGDLTFAGKLTTDAGGTGLGVKTYVGDIIFAGDIDTNGKLWKFQKLVSGEFRFAGSGVWSGIGTVQVWSDVKILLDRDTTDSTGFGPQFLQAYGGSVIELGNDEQMRDWIEYHYGSGTAKPATLDLNGHTETLKGLKFGGTTGGGCLDMGEGGVLRLTTQNSAATWGTLTITNWNAGSDHIYVDGGSFSATQLAGIKFDEYADDGAKVVDGELLPVGDWMMGGFTNWIAEYSLTAGDDAADSDPDGDGVVNLDEYGFGGDPTNSAVTGTLPVFEINGSTLDIIYVERTSAYRGISYSVEQTPDLVSTAWTANGISLVGESAEVDGFKTVTNQVSTDAAVKFLNVVIEQD</sequence>
<organism evidence="2 3">
    <name type="scientific">Tichowtungia aerotolerans</name>
    <dbReference type="NCBI Taxonomy" id="2697043"/>
    <lineage>
        <taxon>Bacteria</taxon>
        <taxon>Pseudomonadati</taxon>
        <taxon>Kiritimatiellota</taxon>
        <taxon>Tichowtungiia</taxon>
        <taxon>Tichowtungiales</taxon>
        <taxon>Tichowtungiaceae</taxon>
        <taxon>Tichowtungia</taxon>
    </lineage>
</organism>
<gene>
    <name evidence="2" type="ORF">GT409_13325</name>
</gene>
<keyword evidence="1" id="KW-0732">Signal</keyword>
<keyword evidence="3" id="KW-1185">Reference proteome</keyword>
<dbReference type="AlphaFoldDB" id="A0A6P1M716"/>
<dbReference type="PROSITE" id="PS00018">
    <property type="entry name" value="EF_HAND_1"/>
    <property type="match status" value="1"/>
</dbReference>
<reference evidence="2 3" key="1">
    <citation type="submission" date="2020-01" db="EMBL/GenBank/DDBJ databases">
        <title>Ponticoccus aerotolerans gen. nov., sp. nov., an anaerobic bacterium and proposal of Ponticoccusceae fam. nov., Ponticoccusles ord. nov. and Ponticoccuse classis nov. in the phylum Kiritimatiellaeota.</title>
        <authorList>
            <person name="Zhou L.Y."/>
            <person name="Du Z.J."/>
        </authorList>
    </citation>
    <scope>NUCLEOTIDE SEQUENCE [LARGE SCALE GENOMIC DNA]</scope>
    <source>
        <strain evidence="2 3">S-5007</strain>
    </source>
</reference>
<feature type="signal peptide" evidence="1">
    <location>
        <begin position="1"/>
        <end position="22"/>
    </location>
</feature>
<evidence type="ECO:0000313" key="2">
    <source>
        <dbReference type="EMBL" id="QHI70380.1"/>
    </source>
</evidence>
<evidence type="ECO:0000313" key="3">
    <source>
        <dbReference type="Proteomes" id="UP000464954"/>
    </source>
</evidence>